<evidence type="ECO:0000256" key="2">
    <source>
        <dbReference type="SAM" id="Phobius"/>
    </source>
</evidence>
<keyword evidence="2" id="KW-0472">Membrane</keyword>
<feature type="compositionally biased region" description="Basic and acidic residues" evidence="1">
    <location>
        <begin position="1"/>
        <end position="12"/>
    </location>
</feature>
<dbReference type="EMBL" id="CAADRP010001952">
    <property type="protein sequence ID" value="VFU57493.1"/>
    <property type="molecule type" value="Genomic_DNA"/>
</dbReference>
<keyword evidence="2" id="KW-0812">Transmembrane</keyword>
<gene>
    <name evidence="3" type="ORF">SVIM_LOCUS415752</name>
</gene>
<reference evidence="3" key="1">
    <citation type="submission" date="2019-03" db="EMBL/GenBank/DDBJ databases">
        <authorList>
            <person name="Mank J."/>
            <person name="Almeida P."/>
        </authorList>
    </citation>
    <scope>NUCLEOTIDE SEQUENCE</scope>
    <source>
        <strain evidence="3">78183</strain>
    </source>
</reference>
<accession>A0A6N2MV90</accession>
<evidence type="ECO:0000313" key="3">
    <source>
        <dbReference type="EMBL" id="VFU57493.1"/>
    </source>
</evidence>
<protein>
    <submittedName>
        <fullName evidence="3">Uncharacterized protein</fullName>
    </submittedName>
</protein>
<keyword evidence="2" id="KW-1133">Transmembrane helix</keyword>
<dbReference type="AlphaFoldDB" id="A0A6N2MV90"/>
<feature type="compositionally biased region" description="Low complexity" evidence="1">
    <location>
        <begin position="30"/>
        <end position="46"/>
    </location>
</feature>
<sequence>MESYDSSERERPPPPPPPPPAAAASTAAGLKKTSSMTSLSSSSSSSRSKHLSFINITCLLFIIFLLVSSCSATRPGATLMGHRDTSKESENVKPYRRLYETSFRHRNHIFNFLPKGVPVPPSVAYRVVKVFGWDRKPNEMIRP</sequence>
<organism evidence="3">
    <name type="scientific">Salix viminalis</name>
    <name type="common">Common osier</name>
    <name type="synonym">Basket willow</name>
    <dbReference type="NCBI Taxonomy" id="40686"/>
    <lineage>
        <taxon>Eukaryota</taxon>
        <taxon>Viridiplantae</taxon>
        <taxon>Streptophyta</taxon>
        <taxon>Embryophyta</taxon>
        <taxon>Tracheophyta</taxon>
        <taxon>Spermatophyta</taxon>
        <taxon>Magnoliopsida</taxon>
        <taxon>eudicotyledons</taxon>
        <taxon>Gunneridae</taxon>
        <taxon>Pentapetalae</taxon>
        <taxon>rosids</taxon>
        <taxon>fabids</taxon>
        <taxon>Malpighiales</taxon>
        <taxon>Salicaceae</taxon>
        <taxon>Saliceae</taxon>
        <taxon>Salix</taxon>
    </lineage>
</organism>
<evidence type="ECO:0000256" key="1">
    <source>
        <dbReference type="SAM" id="MobiDB-lite"/>
    </source>
</evidence>
<feature type="region of interest" description="Disordered" evidence="1">
    <location>
        <begin position="1"/>
        <end position="49"/>
    </location>
</feature>
<feature type="transmembrane region" description="Helical" evidence="2">
    <location>
        <begin position="53"/>
        <end position="73"/>
    </location>
</feature>
<proteinExistence type="predicted"/>
<name>A0A6N2MV90_SALVM</name>